<dbReference type="Proteomes" id="UP001235939">
    <property type="component" value="Chromosome 19"/>
</dbReference>
<dbReference type="PANTHER" id="PTHR21780:SF0">
    <property type="entry name" value="TRANSMEMBRANE PROTEIN 209"/>
    <property type="match status" value="1"/>
</dbReference>
<evidence type="ECO:0000256" key="1">
    <source>
        <dbReference type="SAM" id="Phobius"/>
    </source>
</evidence>
<dbReference type="Pfam" id="PF09786">
    <property type="entry name" value="CytochromB561_N"/>
    <property type="match status" value="1"/>
</dbReference>
<sequence>MQLNTSQDKLLDSILQRKSSSWISRTLKARLFAHSLLAIFIYADMTLNFIHFLFPFIPKVGILIIDTCLLVLFLSNALSDILILIYQYFKTNVGIQKTLFGTNENDQGFETSNTSNVNNNLAKFSHSFIHPSNNQSSILSTSTNSKLDLTSGSLNASSNYSLNSSSWLYKSNPSFEFVNESLETPISKILKSKKSSTPIYSLESSPVGKNVLNQSDSILETSAFRSVNYSPQQSHGTQDNLWNLSKTFVDYIPILKRCQYQPATRSPQASINSDGPESPNHQTYNSVLCRLNIKDVQLTNWIGNLRKWISQTILRRLTKEMAEVNEILYRTGSQDLQIGEVSLLNLKQIASTKSQTLPTLSALLPYLEISTNQEYLVERLKQLAAGGSMSEYRWNSGGKFRGKPWGDELPTDAAIIFHIFCCYMDSRLPDCYPVGKTFSLQYVKKFPEKPQLAQDLLYIYQSQNTPPHFQVALGKNLVDIPKGRINLLCAILVFLDHIREHHASMLSRVNLGPSGINILCVLQDAM</sequence>
<dbReference type="EMBL" id="CP092881">
    <property type="protein sequence ID" value="UYV80427.1"/>
    <property type="molecule type" value="Genomic_DNA"/>
</dbReference>
<accession>A0ABY6LGV5</accession>
<keyword evidence="3" id="KW-1185">Reference proteome</keyword>
<feature type="transmembrane region" description="Helical" evidence="1">
    <location>
        <begin position="31"/>
        <end position="54"/>
    </location>
</feature>
<keyword evidence="1" id="KW-0812">Transmembrane</keyword>
<evidence type="ECO:0000313" key="3">
    <source>
        <dbReference type="Proteomes" id="UP001235939"/>
    </source>
</evidence>
<evidence type="ECO:0000313" key="2">
    <source>
        <dbReference type="EMBL" id="UYV80427.1"/>
    </source>
</evidence>
<feature type="transmembrane region" description="Helical" evidence="1">
    <location>
        <begin position="60"/>
        <end position="89"/>
    </location>
</feature>
<gene>
    <name evidence="2" type="ORF">LAZ67_19000173</name>
</gene>
<reference evidence="2 3" key="1">
    <citation type="submission" date="2022-01" db="EMBL/GenBank/DDBJ databases">
        <title>A chromosomal length assembly of Cordylochernes scorpioides.</title>
        <authorList>
            <person name="Zeh D."/>
            <person name="Zeh J."/>
        </authorList>
    </citation>
    <scope>NUCLEOTIDE SEQUENCE [LARGE SCALE GENOMIC DNA]</scope>
    <source>
        <strain evidence="2">IN4F17</strain>
        <tissue evidence="2">Whole Body</tissue>
    </source>
</reference>
<dbReference type="PANTHER" id="PTHR21780">
    <property type="entry name" value="TRANSMEMBRANE PROTEIN 209"/>
    <property type="match status" value="1"/>
</dbReference>
<proteinExistence type="predicted"/>
<dbReference type="InterPro" id="IPR019176">
    <property type="entry name" value="Cytochrome_B561-rel"/>
</dbReference>
<keyword evidence="1" id="KW-0472">Membrane</keyword>
<organism evidence="2 3">
    <name type="scientific">Cordylochernes scorpioides</name>
    <dbReference type="NCBI Taxonomy" id="51811"/>
    <lineage>
        <taxon>Eukaryota</taxon>
        <taxon>Metazoa</taxon>
        <taxon>Ecdysozoa</taxon>
        <taxon>Arthropoda</taxon>
        <taxon>Chelicerata</taxon>
        <taxon>Arachnida</taxon>
        <taxon>Pseudoscorpiones</taxon>
        <taxon>Cheliferoidea</taxon>
        <taxon>Chernetidae</taxon>
        <taxon>Cordylochernes</taxon>
    </lineage>
</organism>
<protein>
    <submittedName>
        <fullName evidence="2">PHYH</fullName>
    </submittedName>
</protein>
<name>A0ABY6LGV5_9ARAC</name>
<keyword evidence="1" id="KW-1133">Transmembrane helix</keyword>